<evidence type="ECO:0000256" key="1">
    <source>
        <dbReference type="ARBA" id="ARBA00008239"/>
    </source>
</evidence>
<dbReference type="SMART" id="SM00387">
    <property type="entry name" value="HATPase_c"/>
    <property type="match status" value="1"/>
</dbReference>
<feature type="binding site" evidence="5">
    <location>
        <position position="105"/>
    </location>
    <ligand>
        <name>ATP</name>
        <dbReference type="ChEBI" id="CHEBI:30616"/>
    </ligand>
</feature>
<feature type="domain" description="Histidine kinase/HSP90-like ATPase" evidence="7">
    <location>
        <begin position="47"/>
        <end position="206"/>
    </location>
</feature>
<dbReference type="InterPro" id="IPR020575">
    <property type="entry name" value="Hsp90_N"/>
</dbReference>
<evidence type="ECO:0000256" key="4">
    <source>
        <dbReference type="ARBA" id="ARBA00023186"/>
    </source>
</evidence>
<name>A0A0B1TE44_OESDE</name>
<dbReference type="PIRSF" id="PIRSF002583">
    <property type="entry name" value="Hsp90"/>
    <property type="match status" value="1"/>
</dbReference>
<feature type="binding site" evidence="5">
    <location>
        <begin position="120"/>
        <end position="121"/>
    </location>
    <ligand>
        <name>ATP</name>
        <dbReference type="ChEBI" id="CHEBI:30616"/>
    </ligand>
</feature>
<feature type="binding site" evidence="5">
    <location>
        <position position="100"/>
    </location>
    <ligand>
        <name>ATP</name>
        <dbReference type="ChEBI" id="CHEBI:30616"/>
    </ligand>
</feature>
<evidence type="ECO:0000256" key="2">
    <source>
        <dbReference type="ARBA" id="ARBA00022741"/>
    </source>
</evidence>
<evidence type="ECO:0000256" key="3">
    <source>
        <dbReference type="ARBA" id="ARBA00022840"/>
    </source>
</evidence>
<dbReference type="SUPFAM" id="SSF54211">
    <property type="entry name" value="Ribosomal protein S5 domain 2-like"/>
    <property type="match status" value="1"/>
</dbReference>
<feature type="binding site" evidence="5">
    <location>
        <position position="113"/>
    </location>
    <ligand>
        <name>ATP</name>
        <dbReference type="ChEBI" id="CHEBI:30616"/>
    </ligand>
</feature>
<dbReference type="FunFam" id="3.30.565.10:FF:000005">
    <property type="entry name" value="Heat shock protein 90"/>
    <property type="match status" value="1"/>
</dbReference>
<dbReference type="InterPro" id="IPR001404">
    <property type="entry name" value="Hsp90_fam"/>
</dbReference>
<dbReference type="GO" id="GO:0140662">
    <property type="term" value="F:ATP-dependent protein folding chaperone"/>
    <property type="evidence" value="ECO:0007669"/>
    <property type="project" value="InterPro"/>
</dbReference>
<gene>
    <name evidence="8" type="ORF">OESDEN_04521</name>
</gene>
<evidence type="ECO:0000259" key="7">
    <source>
        <dbReference type="SMART" id="SM00387"/>
    </source>
</evidence>
<dbReference type="NCBIfam" id="NF003555">
    <property type="entry name" value="PRK05218.1"/>
    <property type="match status" value="1"/>
</dbReference>
<keyword evidence="4" id="KW-0143">Chaperone</keyword>
<evidence type="ECO:0000313" key="9">
    <source>
        <dbReference type="Proteomes" id="UP000053660"/>
    </source>
</evidence>
<dbReference type="GO" id="GO:0005524">
    <property type="term" value="F:ATP binding"/>
    <property type="evidence" value="ECO:0007669"/>
    <property type="project" value="UniProtKB-KW"/>
</dbReference>
<dbReference type="InterPro" id="IPR003594">
    <property type="entry name" value="HATPase_dom"/>
</dbReference>
<keyword evidence="3 5" id="KW-0067">ATP-binding</keyword>
<feature type="binding site" evidence="5">
    <location>
        <position position="391"/>
    </location>
    <ligand>
        <name>ATP</name>
        <dbReference type="ChEBI" id="CHEBI:30616"/>
    </ligand>
</feature>
<dbReference type="AlphaFoldDB" id="A0A0B1TE44"/>
<dbReference type="PROSITE" id="PS00298">
    <property type="entry name" value="HSP90"/>
    <property type="match status" value="1"/>
</dbReference>
<dbReference type="EMBL" id="KN549936">
    <property type="protein sequence ID" value="KHJ95534.1"/>
    <property type="molecule type" value="Genomic_DNA"/>
</dbReference>
<dbReference type="FunFam" id="3.30.230.80:FF:000003">
    <property type="entry name" value="endoplasmin isoform X1"/>
    <property type="match status" value="1"/>
</dbReference>
<dbReference type="SUPFAM" id="SSF55874">
    <property type="entry name" value="ATPase domain of HSP90 chaperone/DNA topoisomerase II/histidine kinase"/>
    <property type="match status" value="1"/>
</dbReference>
<dbReference type="InterPro" id="IPR019805">
    <property type="entry name" value="Heat_shock_protein_90_CS"/>
</dbReference>
<dbReference type="Gene3D" id="3.30.565.10">
    <property type="entry name" value="Histidine kinase-like ATPase, C-terminal domain"/>
    <property type="match status" value="1"/>
</dbReference>
<dbReference type="PRINTS" id="PR00775">
    <property type="entry name" value="HEATSHOCK90"/>
</dbReference>
<feature type="binding site" evidence="5">
    <location>
        <begin position="145"/>
        <end position="150"/>
    </location>
    <ligand>
        <name>ATP</name>
        <dbReference type="ChEBI" id="CHEBI:30616"/>
    </ligand>
</feature>
<dbReference type="GO" id="GO:0016887">
    <property type="term" value="F:ATP hydrolysis activity"/>
    <property type="evidence" value="ECO:0007669"/>
    <property type="project" value="InterPro"/>
</dbReference>
<dbReference type="InterPro" id="IPR036890">
    <property type="entry name" value="HATPase_C_sf"/>
</dbReference>
<dbReference type="Gene3D" id="3.40.50.11260">
    <property type="match status" value="1"/>
</dbReference>
<dbReference type="Pfam" id="PF13589">
    <property type="entry name" value="HATPase_c_3"/>
    <property type="match status" value="1"/>
</dbReference>
<keyword evidence="9" id="KW-1185">Reference proteome</keyword>
<dbReference type="Gene3D" id="3.30.230.80">
    <property type="match status" value="1"/>
</dbReference>
<dbReference type="CDD" id="cd16927">
    <property type="entry name" value="HATPase_Hsp90-like"/>
    <property type="match status" value="1"/>
</dbReference>
<organism evidence="8 9">
    <name type="scientific">Oesophagostomum dentatum</name>
    <name type="common">Nodular worm</name>
    <dbReference type="NCBI Taxonomy" id="61180"/>
    <lineage>
        <taxon>Eukaryota</taxon>
        <taxon>Metazoa</taxon>
        <taxon>Ecdysozoa</taxon>
        <taxon>Nematoda</taxon>
        <taxon>Chromadorea</taxon>
        <taxon>Rhabditida</taxon>
        <taxon>Rhabditina</taxon>
        <taxon>Rhabditomorpha</taxon>
        <taxon>Strongyloidea</taxon>
        <taxon>Strongylidae</taxon>
        <taxon>Oesophagostomum</taxon>
    </lineage>
</organism>
<proteinExistence type="inferred from homology"/>
<evidence type="ECO:0000256" key="6">
    <source>
        <dbReference type="SAM" id="MobiDB-lite"/>
    </source>
</evidence>
<feature type="binding site" evidence="5">
    <location>
        <position position="196"/>
    </location>
    <ligand>
        <name>ATP</name>
        <dbReference type="ChEBI" id="CHEBI:30616"/>
    </ligand>
</feature>
<dbReference type="PANTHER" id="PTHR11528">
    <property type="entry name" value="HEAT SHOCK PROTEIN 90 FAMILY MEMBER"/>
    <property type="match status" value="1"/>
</dbReference>
<dbReference type="Pfam" id="PF00183">
    <property type="entry name" value="HSP90"/>
    <property type="match status" value="1"/>
</dbReference>
<evidence type="ECO:0000256" key="5">
    <source>
        <dbReference type="PIRSR" id="PIRSR002583-1"/>
    </source>
</evidence>
<dbReference type="InterPro" id="IPR020568">
    <property type="entry name" value="Ribosomal_Su5_D2-typ_SF"/>
</dbReference>
<dbReference type="OrthoDB" id="5426351at2759"/>
<evidence type="ECO:0000313" key="8">
    <source>
        <dbReference type="EMBL" id="KHJ95534.1"/>
    </source>
</evidence>
<keyword evidence="2 5" id="KW-0547">Nucleotide-binding</keyword>
<feature type="region of interest" description="Disordered" evidence="6">
    <location>
        <begin position="244"/>
        <end position="265"/>
    </location>
</feature>
<accession>A0A0B1TE44</accession>
<comment type="similarity">
    <text evidence="1">Belongs to the heat shock protein 90 family.</text>
</comment>
<reference evidence="8 9" key="1">
    <citation type="submission" date="2014-03" db="EMBL/GenBank/DDBJ databases">
        <title>Draft genome of the hookworm Oesophagostomum dentatum.</title>
        <authorList>
            <person name="Mitreva M."/>
        </authorList>
    </citation>
    <scope>NUCLEOTIDE SEQUENCE [LARGE SCALE GENOMIC DNA]</scope>
    <source>
        <strain evidence="8 9">OD-Hann</strain>
    </source>
</reference>
<feature type="binding site" evidence="5">
    <location>
        <position position="54"/>
    </location>
    <ligand>
        <name>ATP</name>
        <dbReference type="ChEBI" id="CHEBI:30616"/>
    </ligand>
</feature>
<feature type="binding site" evidence="5">
    <location>
        <position position="58"/>
    </location>
    <ligand>
        <name>ATP</name>
        <dbReference type="ChEBI" id="CHEBI:30616"/>
    </ligand>
</feature>
<dbReference type="Proteomes" id="UP000053660">
    <property type="component" value="Unassembled WGS sequence"/>
</dbReference>
<protein>
    <submittedName>
        <fullName evidence="8">Hsp90 protein</fullName>
    </submittedName>
</protein>
<sequence length="511" mass="59358">MIDEETIKLEGLSPEQVKEMRSKAEKHEFQTEVNRMMKLIINSLYRNKEIFLRELISNAADALDKIRLISLTDPSALQANEDLSVRIKADRENRLLHITDSGIGMTKEELMSNLGTIARSGTAEFLSKLMDSSTSTEVQQDLIGQFGVGFYSAFLVADRVVVTSKSNDDEQYIWESDSSSFTVTKDPRGPTLKRGTQITLHLKEEAVDFLEPDTLKNLVHKYSQFINFNIYLWQSKTEMVDEPVEEESKETKKEDGAVEEEKEEKKTKKVEKTTWDWERVNNVKPIWMRKPSQVEPEEYDDFYKSITKDTDKPLTHVHFTAEGEVTFRSILYVPKRSPSDMFQNYGKIVENIKLYVRRVFITDDFADMLPKYLAFIRGIVDSDDLPLNVSRENLQQHKLLKVIKKKLVRKVLDMLKKLEGQEFDDFWKEFSTNIKLGVMEDPSNRIRLAKLLRFASSADKEKLTSLTDYVERMKDKQDKIYYMAGLSRKEVETSPFVERLIAKGYEICFLC</sequence>
<dbReference type="GO" id="GO:0051082">
    <property type="term" value="F:unfolded protein binding"/>
    <property type="evidence" value="ECO:0007669"/>
    <property type="project" value="InterPro"/>
</dbReference>